<protein>
    <submittedName>
        <fullName evidence="1">Uncharacterized protein</fullName>
    </submittedName>
</protein>
<accession>A0A6C0F1K9</accession>
<reference evidence="1" key="1">
    <citation type="journal article" date="2020" name="Nature">
        <title>Giant virus diversity and host interactions through global metagenomics.</title>
        <authorList>
            <person name="Schulz F."/>
            <person name="Roux S."/>
            <person name="Paez-Espino D."/>
            <person name="Jungbluth S."/>
            <person name="Walsh D.A."/>
            <person name="Denef V.J."/>
            <person name="McMahon K.D."/>
            <person name="Konstantinidis K.T."/>
            <person name="Eloe-Fadrosh E.A."/>
            <person name="Kyrpides N.C."/>
            <person name="Woyke T."/>
        </authorList>
    </citation>
    <scope>NUCLEOTIDE SEQUENCE</scope>
    <source>
        <strain evidence="1">GVMAG-M-3300009180-45</strain>
    </source>
</reference>
<dbReference type="AlphaFoldDB" id="A0A6C0F1K9"/>
<sequence>MTAYIPEISASKVAGLIGLHGYQLPHEIMYDLLNKDPSTKQRMSEIETQEKRISMNKIKDQVLRSSAIRDVVGAGVRACVGKSDIQGVLATVENQARMVIDLRHSNLAKDVQDLLVSEVRGAVQRQRGTNNEGAILDTYEKDKEVVVTERNTKTFRKEYGPFDLVGRTDGYVKEHNRIVDSKARTRMWSSVPMYDEIQLRVYMNLSGATESELIESFPGGRTRETKYMNDSEKWQVIYDALVKAANEMNEIITDDTKLTALVFANTVSL</sequence>
<dbReference type="EMBL" id="MN739021">
    <property type="protein sequence ID" value="QHT35407.1"/>
    <property type="molecule type" value="Genomic_DNA"/>
</dbReference>
<evidence type="ECO:0000313" key="1">
    <source>
        <dbReference type="EMBL" id="QHT35407.1"/>
    </source>
</evidence>
<proteinExistence type="predicted"/>
<name>A0A6C0F1K9_9ZZZZ</name>
<organism evidence="1">
    <name type="scientific">viral metagenome</name>
    <dbReference type="NCBI Taxonomy" id="1070528"/>
    <lineage>
        <taxon>unclassified sequences</taxon>
        <taxon>metagenomes</taxon>
        <taxon>organismal metagenomes</taxon>
    </lineage>
</organism>